<dbReference type="STRING" id="1448315.A0A319CPX4"/>
<dbReference type="GO" id="GO:0030544">
    <property type="term" value="F:Hsp70 protein binding"/>
    <property type="evidence" value="ECO:0007669"/>
    <property type="project" value="TreeGrafter"/>
</dbReference>
<dbReference type="EMBL" id="KZ821676">
    <property type="protein sequence ID" value="PYH86469.1"/>
    <property type="molecule type" value="Genomic_DNA"/>
</dbReference>
<evidence type="ECO:0000313" key="2">
    <source>
        <dbReference type="Proteomes" id="UP000248340"/>
    </source>
</evidence>
<organism evidence="1 2">
    <name type="scientific">Aspergillus uvarum CBS 121591</name>
    <dbReference type="NCBI Taxonomy" id="1448315"/>
    <lineage>
        <taxon>Eukaryota</taxon>
        <taxon>Fungi</taxon>
        <taxon>Dikarya</taxon>
        <taxon>Ascomycota</taxon>
        <taxon>Pezizomycotina</taxon>
        <taxon>Eurotiomycetes</taxon>
        <taxon>Eurotiomycetidae</taxon>
        <taxon>Eurotiales</taxon>
        <taxon>Aspergillaceae</taxon>
        <taxon>Aspergillus</taxon>
        <taxon>Aspergillus subgen. Circumdati</taxon>
    </lineage>
</organism>
<dbReference type="PANTHER" id="PTHR46035">
    <property type="entry name" value="TETRATRICOPEPTIDE REPEAT PROTEIN 4"/>
    <property type="match status" value="1"/>
</dbReference>
<gene>
    <name evidence="1" type="ORF">BO82DRAFT_87324</name>
</gene>
<dbReference type="GO" id="GO:0005634">
    <property type="term" value="C:nucleus"/>
    <property type="evidence" value="ECO:0007669"/>
    <property type="project" value="TreeGrafter"/>
</dbReference>
<dbReference type="Gene3D" id="1.25.40.10">
    <property type="entry name" value="Tetratricopeptide repeat domain"/>
    <property type="match status" value="1"/>
</dbReference>
<dbReference type="GO" id="GO:0051879">
    <property type="term" value="F:Hsp90 protein binding"/>
    <property type="evidence" value="ECO:0007669"/>
    <property type="project" value="TreeGrafter"/>
</dbReference>
<dbReference type="RefSeq" id="XP_025496669.1">
    <property type="nucleotide sequence ID" value="XM_025641616.1"/>
</dbReference>
<dbReference type="AlphaFoldDB" id="A0A319CPX4"/>
<dbReference type="PANTHER" id="PTHR46035:SF3">
    <property type="entry name" value="TRANSLOCATION PROTEIN SEC72"/>
    <property type="match status" value="1"/>
</dbReference>
<keyword evidence="2" id="KW-1185">Reference proteome</keyword>
<evidence type="ECO:0008006" key="3">
    <source>
        <dbReference type="Google" id="ProtNLM"/>
    </source>
</evidence>
<proteinExistence type="predicted"/>
<dbReference type="GeneID" id="37144358"/>
<reference evidence="1 2" key="1">
    <citation type="submission" date="2016-12" db="EMBL/GenBank/DDBJ databases">
        <title>The genomes of Aspergillus section Nigri reveals drivers in fungal speciation.</title>
        <authorList>
            <consortium name="DOE Joint Genome Institute"/>
            <person name="Vesth T.C."/>
            <person name="Nybo J."/>
            <person name="Theobald S."/>
            <person name="Brandl J."/>
            <person name="Frisvad J.C."/>
            <person name="Nielsen K.F."/>
            <person name="Lyhne E.K."/>
            <person name="Kogle M.E."/>
            <person name="Kuo A."/>
            <person name="Riley R."/>
            <person name="Clum A."/>
            <person name="Nolan M."/>
            <person name="Lipzen A."/>
            <person name="Salamov A."/>
            <person name="Henrissat B."/>
            <person name="Wiebenga A."/>
            <person name="De Vries R.P."/>
            <person name="Grigoriev I.V."/>
            <person name="Mortensen U.H."/>
            <person name="Andersen M.R."/>
            <person name="Baker S.E."/>
        </authorList>
    </citation>
    <scope>NUCLEOTIDE SEQUENCE [LARGE SCALE GENOMIC DNA]</scope>
    <source>
        <strain evidence="1 2">CBS 121591</strain>
    </source>
</reference>
<dbReference type="OrthoDB" id="433738at2759"/>
<name>A0A319CPX4_9EURO</name>
<dbReference type="InterPro" id="IPR011990">
    <property type="entry name" value="TPR-like_helical_dom_sf"/>
</dbReference>
<dbReference type="SUPFAM" id="SSF48452">
    <property type="entry name" value="TPR-like"/>
    <property type="match status" value="1"/>
</dbReference>
<dbReference type="VEuPathDB" id="FungiDB:BO82DRAFT_87324"/>
<dbReference type="GO" id="GO:0006457">
    <property type="term" value="P:protein folding"/>
    <property type="evidence" value="ECO:0007669"/>
    <property type="project" value="TreeGrafter"/>
</dbReference>
<sequence length="214" mass="23538">MSSIDIYNPLPLHLDPTSKAITLSHPSTQPSTSTTALASELTALNTLHRALLETPNQIPPPPLPINPKRSAQITKLRDSANAAYRKNHFGDAARLYGYAIDMALGRPGWEPVTLARDELAALYANRAQAWMSQRLWVEGLVDARCSVESKAVGNVKAWWRGGKCLVEMGRWEEAGRFVERGLEIEGRESEGGKELVGLLGEVREGLERKKRGSA</sequence>
<protein>
    <recommendedName>
        <fullName evidence="3">Translocation protein sec72</fullName>
    </recommendedName>
</protein>
<accession>A0A319CPX4</accession>
<dbReference type="Proteomes" id="UP000248340">
    <property type="component" value="Unassembled WGS sequence"/>
</dbReference>
<evidence type="ECO:0000313" key="1">
    <source>
        <dbReference type="EMBL" id="PYH86469.1"/>
    </source>
</evidence>
<dbReference type="GO" id="GO:0005829">
    <property type="term" value="C:cytosol"/>
    <property type="evidence" value="ECO:0007669"/>
    <property type="project" value="TreeGrafter"/>
</dbReference>